<reference evidence="2" key="1">
    <citation type="submission" date="2014-12" db="EMBL/GenBank/DDBJ databases">
        <authorList>
            <person name="Smet A."/>
        </authorList>
    </citation>
    <scope>NUCLEOTIDE SEQUENCE [LARGE SCALE GENOMIC DNA]</scope>
</reference>
<dbReference type="PRINTS" id="PR01776">
    <property type="entry name" value="HPOMPFAMILY"/>
</dbReference>
<dbReference type="GeneID" id="76197565"/>
<gene>
    <name evidence="1" type="ORF">HHE01_00870</name>
</gene>
<evidence type="ECO:0000313" key="1">
    <source>
        <dbReference type="EMBL" id="CRI35089.1"/>
    </source>
</evidence>
<organism evidence="1 2">
    <name type="scientific">Helicobacter heilmannii</name>
    <dbReference type="NCBI Taxonomy" id="35817"/>
    <lineage>
        <taxon>Bacteria</taxon>
        <taxon>Pseudomonadati</taxon>
        <taxon>Campylobacterota</taxon>
        <taxon>Epsilonproteobacteria</taxon>
        <taxon>Campylobacterales</taxon>
        <taxon>Helicobacteraceae</taxon>
        <taxon>Helicobacter</taxon>
    </lineage>
</organism>
<dbReference type="InterPro" id="IPR002718">
    <property type="entry name" value="OMP_Helicobacter"/>
</dbReference>
<evidence type="ECO:0000313" key="2">
    <source>
        <dbReference type="Proteomes" id="UP000046090"/>
    </source>
</evidence>
<dbReference type="EMBL" id="CDMK01000003">
    <property type="protein sequence ID" value="CRI35089.1"/>
    <property type="molecule type" value="Genomic_DNA"/>
</dbReference>
<protein>
    <submittedName>
        <fullName evidence="1">Putative outer membrane protein</fullName>
    </submittedName>
</protein>
<proteinExistence type="predicted"/>
<dbReference type="AlphaFoldDB" id="A0A0K2YBK7"/>
<keyword evidence="2" id="KW-1185">Reference proteome</keyword>
<sequence length="580" mass="63961">MEGGFITGLLETKGDIKEKPPCPLGTICIEEIMQNAAPTFTQGRLANIKNPITFNTTQPVKMQLKNGKLQIESFLPYNLHNVDLYMKNANGQEVKVGLFKDIPQFTQSVVAEDLLPAIAKAGGNANSTFSLAPSSSSDPVTTQVLNNLAKITVDIQGTFKSPYPNPENPASKNWSNPPTPKEAEELAEIFLNLTAMLSSPQFKQAVLNAPFEFTNGPGNVGPYHPNVIPGPNGQVPHSLQKYVLNKQKVYEQYTSNKRILIDTLSPHSPYDGLGSPAVFGIQEYLINPAQAKILMTDSLNDDATPLALIMHEFGHVNGFNHNGNMTYPNGSYSTPGGKVEHNCSACTYYKIGDKYVRAGMGGVGENVWTELGKAGRLPINYNQLASQAPPSMPPAFLRVLQNILSANNSANSAMVGFDLMGGYQRYFNDYFGLSYYGIIKYNYAKRMGIINTINQIAFGWGMDALIDFKTNYSTYRLRNKMGVRIVRRQFKSSYGMFVGLRALWKGYGLKGAGFFNSGNLNLDVGFNYRYKHSKYSIGIALPLVQQNLVAKINTSNLVGTFTIQEGVSHFNILFNYGWVF</sequence>
<name>A0A0K2YBK7_HELHE</name>
<accession>A0A0K2YBK7</accession>
<dbReference type="Proteomes" id="UP000046090">
    <property type="component" value="Unassembled WGS sequence"/>
</dbReference>
<dbReference type="RefSeq" id="WP_015106723.1">
    <property type="nucleotide sequence ID" value="NZ_AP026684.1"/>
</dbReference>